<dbReference type="Proteomes" id="UP000708208">
    <property type="component" value="Unassembled WGS sequence"/>
</dbReference>
<feature type="non-terminal residue" evidence="1">
    <location>
        <position position="26"/>
    </location>
</feature>
<accession>A0A8J2LAA2</accession>
<sequence>MNFKIFGYIWAFLLIVLAVASPGVEA</sequence>
<name>A0A8J2LAA2_9HEXA</name>
<reference evidence="1" key="1">
    <citation type="submission" date="2021-06" db="EMBL/GenBank/DDBJ databases">
        <authorList>
            <person name="Hodson N. C."/>
            <person name="Mongue J. A."/>
            <person name="Jaron S. K."/>
        </authorList>
    </citation>
    <scope>NUCLEOTIDE SEQUENCE</scope>
</reference>
<dbReference type="AlphaFoldDB" id="A0A8J2LAA2"/>
<evidence type="ECO:0000313" key="1">
    <source>
        <dbReference type="EMBL" id="CAG7828378.1"/>
    </source>
</evidence>
<evidence type="ECO:0000313" key="2">
    <source>
        <dbReference type="Proteomes" id="UP000708208"/>
    </source>
</evidence>
<comment type="caution">
    <text evidence="1">The sequence shown here is derived from an EMBL/GenBank/DDBJ whole genome shotgun (WGS) entry which is preliminary data.</text>
</comment>
<protein>
    <submittedName>
        <fullName evidence="1">Uncharacterized protein</fullName>
    </submittedName>
</protein>
<proteinExistence type="predicted"/>
<keyword evidence="2" id="KW-1185">Reference proteome</keyword>
<dbReference type="EMBL" id="CAJVCH010547235">
    <property type="protein sequence ID" value="CAG7828378.1"/>
    <property type="molecule type" value="Genomic_DNA"/>
</dbReference>
<gene>
    <name evidence="1" type="ORF">AFUS01_LOCUS38309</name>
</gene>
<organism evidence="1 2">
    <name type="scientific">Allacma fusca</name>
    <dbReference type="NCBI Taxonomy" id="39272"/>
    <lineage>
        <taxon>Eukaryota</taxon>
        <taxon>Metazoa</taxon>
        <taxon>Ecdysozoa</taxon>
        <taxon>Arthropoda</taxon>
        <taxon>Hexapoda</taxon>
        <taxon>Collembola</taxon>
        <taxon>Symphypleona</taxon>
        <taxon>Sminthuridae</taxon>
        <taxon>Allacma</taxon>
    </lineage>
</organism>